<organism evidence="1 2">
    <name type="scientific">Lelliottia amnigena</name>
    <name type="common">Enterobacter amnigenus</name>
    <dbReference type="NCBI Taxonomy" id="61646"/>
    <lineage>
        <taxon>Bacteria</taxon>
        <taxon>Pseudomonadati</taxon>
        <taxon>Pseudomonadota</taxon>
        <taxon>Gammaproteobacteria</taxon>
        <taxon>Enterobacterales</taxon>
        <taxon>Enterobacteriaceae</taxon>
        <taxon>Lelliottia</taxon>
    </lineage>
</organism>
<dbReference type="RefSeq" id="WP_331389607.1">
    <property type="nucleotide sequence ID" value="NZ_JAZKLB010000001.1"/>
</dbReference>
<accession>A0ABU7UBK6</accession>
<evidence type="ECO:0000313" key="2">
    <source>
        <dbReference type="Proteomes" id="UP001335910"/>
    </source>
</evidence>
<keyword evidence="2" id="KW-1185">Reference proteome</keyword>
<evidence type="ECO:0000313" key="1">
    <source>
        <dbReference type="EMBL" id="MEE9683931.1"/>
    </source>
</evidence>
<evidence type="ECO:0008006" key="3">
    <source>
        <dbReference type="Google" id="ProtNLM"/>
    </source>
</evidence>
<name>A0ABU7UBK6_LELAM</name>
<reference evidence="1 2" key="1">
    <citation type="submission" date="2023-10" db="EMBL/GenBank/DDBJ databases">
        <title>Wastewater isolates of ESBL- and carbapenemase-producing Gram-negative bacteria from New Zealand.</title>
        <authorList>
            <person name="Straub C."/>
            <person name="Weaver L."/>
            <person name="Cornelius A."/>
            <person name="Mcgill E."/>
            <person name="Dyet K."/>
            <person name="White L."/>
            <person name="Pattis I."/>
        </authorList>
    </citation>
    <scope>NUCLEOTIDE SEQUENCE [LARGE SCALE GENOMIC DNA]</scope>
    <source>
        <strain evidence="1 2">ESBL35</strain>
    </source>
</reference>
<protein>
    <recommendedName>
        <fullName evidence="3">DUF4365 domain-containing protein</fullName>
    </recommendedName>
</protein>
<dbReference type="EMBL" id="JAZKLI010000001">
    <property type="protein sequence ID" value="MEE9683931.1"/>
    <property type="molecule type" value="Genomic_DNA"/>
</dbReference>
<comment type="caution">
    <text evidence="1">The sequence shown here is derived from an EMBL/GenBank/DDBJ whole genome shotgun (WGS) entry which is preliminary data.</text>
</comment>
<gene>
    <name evidence="1" type="ORF">V4839_10625</name>
</gene>
<sequence>MDNKPLECQAEDYIKIILSHAEIKFLKPNYDKNGSDLVLLHPINKHLAKQVIVQSKGRNVTANGSNVTIPLEYVVSNFICFIYLKVDGDYNNHCYIFFHDSIKKWNLNNGNYTLSIPKKFKESAYLKKHILDPSTHISKIKDMLTQAPILRQSYINFEKMELKEVLFEMWKKYNSLPDVTLVKSLYDDFINLTGSYALDIFIICMIAKHLEEMEYRTLDSFMQDLYEIRNIDKSIHQSLIIHDTENIKRKDAVWAVTYRTVKFGQVNVTYDGVDYKGLYCHIGDNKDHVEILLFDNGDYVCFGQREII</sequence>
<dbReference type="Proteomes" id="UP001335910">
    <property type="component" value="Unassembled WGS sequence"/>
</dbReference>
<proteinExistence type="predicted"/>